<proteinExistence type="predicted"/>
<dbReference type="EMBL" id="BMAT01007312">
    <property type="protein sequence ID" value="GFR61982.1"/>
    <property type="molecule type" value="Genomic_DNA"/>
</dbReference>
<dbReference type="AlphaFoldDB" id="A0AAV4EMN4"/>
<comment type="caution">
    <text evidence="1">Lacks conserved residue(s) required for the propagation of feature annotation.</text>
</comment>
<feature type="transmembrane region" description="Helical" evidence="3">
    <location>
        <begin position="12"/>
        <end position="35"/>
    </location>
</feature>
<feature type="region of interest" description="Disordered" evidence="2">
    <location>
        <begin position="170"/>
        <end position="225"/>
    </location>
</feature>
<feature type="compositionally biased region" description="Low complexity" evidence="2">
    <location>
        <begin position="191"/>
        <end position="203"/>
    </location>
</feature>
<comment type="caution">
    <text evidence="5">The sequence shown here is derived from an EMBL/GenBank/DDBJ whole genome shotgun (WGS) entry which is preliminary data.</text>
</comment>
<keyword evidence="3" id="KW-0812">Transmembrane</keyword>
<dbReference type="GO" id="GO:0005886">
    <property type="term" value="C:plasma membrane"/>
    <property type="evidence" value="ECO:0007669"/>
    <property type="project" value="GOC"/>
</dbReference>
<evidence type="ECO:0000256" key="1">
    <source>
        <dbReference type="PROSITE-ProRule" id="PRU00443"/>
    </source>
</evidence>
<keyword evidence="3" id="KW-0472">Membrane</keyword>
<dbReference type="Gene3D" id="2.40.50.120">
    <property type="match status" value="1"/>
</dbReference>
<dbReference type="InterPro" id="IPR008993">
    <property type="entry name" value="TIMP-like_OB-fold"/>
</dbReference>
<dbReference type="Proteomes" id="UP000762676">
    <property type="component" value="Unassembled WGS sequence"/>
</dbReference>
<evidence type="ECO:0000256" key="3">
    <source>
        <dbReference type="SAM" id="Phobius"/>
    </source>
</evidence>
<dbReference type="SUPFAM" id="SSF50242">
    <property type="entry name" value="TIMP-like"/>
    <property type="match status" value="1"/>
</dbReference>
<evidence type="ECO:0000313" key="6">
    <source>
        <dbReference type="Proteomes" id="UP000762676"/>
    </source>
</evidence>
<dbReference type="PROSITE" id="PS51257">
    <property type="entry name" value="PROKAR_LIPOPROTEIN"/>
    <property type="match status" value="1"/>
</dbReference>
<feature type="domain" description="NtA" evidence="4">
    <location>
        <begin position="30"/>
        <end position="165"/>
    </location>
</feature>
<reference evidence="5 6" key="1">
    <citation type="journal article" date="2021" name="Elife">
        <title>Chloroplast acquisition without the gene transfer in kleptoplastic sea slugs, Plakobranchus ocellatus.</title>
        <authorList>
            <person name="Maeda T."/>
            <person name="Takahashi S."/>
            <person name="Yoshida T."/>
            <person name="Shimamura S."/>
            <person name="Takaki Y."/>
            <person name="Nagai Y."/>
            <person name="Toyoda A."/>
            <person name="Suzuki Y."/>
            <person name="Arimoto A."/>
            <person name="Ishii H."/>
            <person name="Satoh N."/>
            <person name="Nishiyama T."/>
            <person name="Hasebe M."/>
            <person name="Maruyama T."/>
            <person name="Minagawa J."/>
            <person name="Obokata J."/>
            <person name="Shigenobu S."/>
        </authorList>
    </citation>
    <scope>NUCLEOTIDE SEQUENCE [LARGE SCALE GENOMIC DNA]</scope>
</reference>
<gene>
    <name evidence="5" type="ORF">ElyMa_003572000</name>
</gene>
<protein>
    <submittedName>
        <fullName evidence="5">von Willebrand factor D and EGF domain-containing protein</fullName>
    </submittedName>
</protein>
<dbReference type="PROSITE" id="PS51121">
    <property type="entry name" value="NTA"/>
    <property type="match status" value="1"/>
</dbReference>
<organism evidence="5 6">
    <name type="scientific">Elysia marginata</name>
    <dbReference type="NCBI Taxonomy" id="1093978"/>
    <lineage>
        <taxon>Eukaryota</taxon>
        <taxon>Metazoa</taxon>
        <taxon>Spiralia</taxon>
        <taxon>Lophotrochozoa</taxon>
        <taxon>Mollusca</taxon>
        <taxon>Gastropoda</taxon>
        <taxon>Heterobranchia</taxon>
        <taxon>Euthyneura</taxon>
        <taxon>Panpulmonata</taxon>
        <taxon>Sacoglossa</taxon>
        <taxon>Placobranchoidea</taxon>
        <taxon>Plakobranchidae</taxon>
        <taxon>Elysia</taxon>
    </lineage>
</organism>
<evidence type="ECO:0000313" key="5">
    <source>
        <dbReference type="EMBL" id="GFR61982.1"/>
    </source>
</evidence>
<keyword evidence="6" id="KW-1185">Reference proteome</keyword>
<dbReference type="GO" id="GO:0043236">
    <property type="term" value="F:laminin binding"/>
    <property type="evidence" value="ECO:0007669"/>
    <property type="project" value="InterPro"/>
</dbReference>
<dbReference type="InterPro" id="IPR004850">
    <property type="entry name" value="NtA_dom"/>
</dbReference>
<dbReference type="GO" id="GO:0043113">
    <property type="term" value="P:receptor clustering"/>
    <property type="evidence" value="ECO:0007669"/>
    <property type="project" value="InterPro"/>
</dbReference>
<evidence type="ECO:0000259" key="4">
    <source>
        <dbReference type="PROSITE" id="PS51121"/>
    </source>
</evidence>
<sequence>MRGTGSGGRPYFLLSLVYICVHLTHIALSCVLLLNGWTPMSVRERAELADISALGVVINSWKGMDTREDDTYSAEFRLLRVYKGHDFLGNVTSGVSLDNAVYNISNFGSKAQCYADVEVGSRYFLFLTLYEGRLSGQYDDLFGAASGFNEDTERGILDYLDVDGLYNSKVANDDEEDDDDNGDGRSGGGSNDDAGSSDNTDSTAPAADPGARAEREVPIQSSRQDCIDGVVMDRWMDEMMDFGRERRWWNPGS</sequence>
<evidence type="ECO:0000256" key="2">
    <source>
        <dbReference type="SAM" id="MobiDB-lite"/>
    </source>
</evidence>
<name>A0AAV4EMN4_9GAST</name>
<accession>A0AAV4EMN4</accession>
<keyword evidence="3" id="KW-1133">Transmembrane helix</keyword>